<feature type="compositionally biased region" description="Low complexity" evidence="1">
    <location>
        <begin position="20"/>
        <end position="29"/>
    </location>
</feature>
<evidence type="ECO:0000256" key="1">
    <source>
        <dbReference type="SAM" id="MobiDB-lite"/>
    </source>
</evidence>
<comment type="caution">
    <text evidence="2">The sequence shown here is derived from an EMBL/GenBank/DDBJ whole genome shotgun (WGS) entry which is preliminary data.</text>
</comment>
<gene>
    <name evidence="2" type="ORF">PRZ48_005994</name>
</gene>
<protein>
    <submittedName>
        <fullName evidence="2">Uncharacterized protein</fullName>
    </submittedName>
</protein>
<accession>A0ABR0EP29</accession>
<keyword evidence="3" id="KW-1185">Reference proteome</keyword>
<feature type="compositionally biased region" description="Acidic residues" evidence="1">
    <location>
        <begin position="8"/>
        <end position="19"/>
    </location>
</feature>
<sequence length="267" mass="29736">MEPTREETAEEPAAEEASAEESAPSVSTPNASAADFIVDFDLGFLLPDCVPKHEPQASGSLKNLRKRRKFIGKALATNKPFHCTKATWDMKKQAAFDVTRVFKQMTAKPSNVRMSDIMEMLRGQGNPLQAWQTIGFQLRSEKMKNSSRYELARMRAARSSRPIQYGKLESRSDEQAFRNRWMMDFADLAWQATPKVDPPVDSSAVSDADMFDLVCFTTDSEGNDPEDGDSEDSDSEAEESDADSDSGHLDPPAAHEEDQDEDPAEDE</sequence>
<feature type="compositionally biased region" description="Acidic residues" evidence="1">
    <location>
        <begin position="257"/>
        <end position="267"/>
    </location>
</feature>
<feature type="region of interest" description="Disordered" evidence="1">
    <location>
        <begin position="1"/>
        <end position="29"/>
    </location>
</feature>
<evidence type="ECO:0000313" key="2">
    <source>
        <dbReference type="EMBL" id="KAK4502568.1"/>
    </source>
</evidence>
<dbReference type="EMBL" id="JAXOVC010000004">
    <property type="protein sequence ID" value="KAK4502568.1"/>
    <property type="molecule type" value="Genomic_DNA"/>
</dbReference>
<evidence type="ECO:0000313" key="3">
    <source>
        <dbReference type="Proteomes" id="UP001305779"/>
    </source>
</evidence>
<feature type="region of interest" description="Disordered" evidence="1">
    <location>
        <begin position="217"/>
        <end position="267"/>
    </location>
</feature>
<feature type="compositionally biased region" description="Basic and acidic residues" evidence="1">
    <location>
        <begin position="245"/>
        <end position="256"/>
    </location>
</feature>
<feature type="compositionally biased region" description="Acidic residues" evidence="1">
    <location>
        <begin position="221"/>
        <end position="244"/>
    </location>
</feature>
<dbReference type="Proteomes" id="UP001305779">
    <property type="component" value="Unassembled WGS sequence"/>
</dbReference>
<organism evidence="2 3">
    <name type="scientific">Zasmidium cellare</name>
    <name type="common">Wine cellar mold</name>
    <name type="synonym">Racodium cellare</name>
    <dbReference type="NCBI Taxonomy" id="395010"/>
    <lineage>
        <taxon>Eukaryota</taxon>
        <taxon>Fungi</taxon>
        <taxon>Dikarya</taxon>
        <taxon>Ascomycota</taxon>
        <taxon>Pezizomycotina</taxon>
        <taxon>Dothideomycetes</taxon>
        <taxon>Dothideomycetidae</taxon>
        <taxon>Mycosphaerellales</taxon>
        <taxon>Mycosphaerellaceae</taxon>
        <taxon>Zasmidium</taxon>
    </lineage>
</organism>
<name>A0ABR0EP29_ZASCE</name>
<reference evidence="2 3" key="1">
    <citation type="journal article" date="2023" name="G3 (Bethesda)">
        <title>A chromosome-level genome assembly of Zasmidium syzygii isolated from banana leaves.</title>
        <authorList>
            <person name="van Westerhoven A.C."/>
            <person name="Mehrabi R."/>
            <person name="Talebi R."/>
            <person name="Steentjes M.B.F."/>
            <person name="Corcolon B."/>
            <person name="Chong P.A."/>
            <person name="Kema G.H.J."/>
            <person name="Seidl M.F."/>
        </authorList>
    </citation>
    <scope>NUCLEOTIDE SEQUENCE [LARGE SCALE GENOMIC DNA]</scope>
    <source>
        <strain evidence="2 3">P124</strain>
    </source>
</reference>
<proteinExistence type="predicted"/>